<evidence type="ECO:0000256" key="10">
    <source>
        <dbReference type="ARBA" id="ARBA00047899"/>
    </source>
</evidence>
<organism evidence="13 14">
    <name type="scientific">Beggiatoa alba B18LD</name>
    <dbReference type="NCBI Taxonomy" id="395493"/>
    <lineage>
        <taxon>Bacteria</taxon>
        <taxon>Pseudomonadati</taxon>
        <taxon>Pseudomonadota</taxon>
        <taxon>Gammaproteobacteria</taxon>
        <taxon>Thiotrichales</taxon>
        <taxon>Thiotrichaceae</taxon>
        <taxon>Beggiatoa</taxon>
    </lineage>
</organism>
<keyword evidence="4" id="KW-0808">Transferase</keyword>
<dbReference type="EMBL" id="JH600070">
    <property type="protein sequence ID" value="EIJ42935.1"/>
    <property type="molecule type" value="Genomic_DNA"/>
</dbReference>
<dbReference type="Pfam" id="PF12799">
    <property type="entry name" value="LRR_4"/>
    <property type="match status" value="1"/>
</dbReference>
<dbReference type="GO" id="GO:0005524">
    <property type="term" value="F:ATP binding"/>
    <property type="evidence" value="ECO:0007669"/>
    <property type="project" value="UniProtKB-KW"/>
</dbReference>
<dbReference type="SMART" id="SM00365">
    <property type="entry name" value="LRR_SD22"/>
    <property type="match status" value="14"/>
</dbReference>
<evidence type="ECO:0000256" key="9">
    <source>
        <dbReference type="ARBA" id="ARBA00023134"/>
    </source>
</evidence>
<dbReference type="GO" id="GO:0004674">
    <property type="term" value="F:protein serine/threonine kinase activity"/>
    <property type="evidence" value="ECO:0007669"/>
    <property type="project" value="UniProtKB-KW"/>
</dbReference>
<sequence length="1098" mass="125213">MPPIPKTPAHILKKIAVCREKQAKTLDLSYQQSTFEDVRLITIPPEVFTLTQLEVLKLQNNAIQIIPDEIKQLSNLKRLDLRGNPLNQVADISGLIVHYADFQRLKIPAKNILGLKLTLFSHEAPAGIFDCPHLTILEITNHRLTQVPTWLARLTQLTGLDLSNNQLQDLRVLETLVNLSTLYLSYNLLSNVSGLETLVNLSILYLSSNQLDTVLGLETLINLSGLDLRNNKLSNILGLERLVNLSSLYLRANQLSHVLELGMLVNLSELGLSSNQLSSMSGLEMLVNLSALDLRNNQLSHVSGLEMLVNLSSLDLSDNQLSHISGLETLQNLSSLDLSGNQLSRVSGLETLVNLSSLDLRENQLSSVSGLEMLKNLSSLYLGSNQLNSISGLEQLKNLSVLDLHGNQLNSISELEGLIHLNVLALTENKFLATLSNELFDLPKLKTLWLKETTITYPPIEQLEPEGTSGEVNLLRVRNYLRQLKEDGQDYLYEAKLLIVGEGEAGKTSLMRKITDPTYQLPEERIESTEGIDVVRYEFPYKERQFQVNIWDFGGQEIYHATHQFFLTKRALYLLVADNRKEDTDFYYWLNVVNTLSEGSPVLLVKNEKEERSREIDESGLRGRFKNFEKSYTTNLKTESKDYQCLMADIRHRLPQLPHIGTPQPKKWLDVRAELEKLAETKNYIDLKEYFAICDQHGFKNDADKLQLSETLHDLGTILHFQKDIQLEQILFLKPAWATQAVYHVLDNKAVKANFGKFTTADLKHIWHEPEYQGMHSNLLQLMLNFKLCYQLTDCQNTYIAPQLLPVEQPAYNFKTTDAVTVLYENYKFMPKGMLSQLIVALHKDIAEKQTLVWRNGVILERYNTRAEIIENYGARTITIRVVGQNRRDLLTEVMYELNKIHGNYHQLQYEVMLPCTCEEPYYFEFEELKDFANDRAKIQCRKRDCKKMVDARDLLEGILNVTTDNEGKTSFGGNNFRDIHGNVIFQQAGRDAILNQTNNTLNQGIQTDLRNLKELFLNLELGEQREKVEKLLIDAEKETQKEKPDKEEIGSALDRVLKLVNKTGKLTTAVKDKLIPVAKTVGEWLGEHGENLLEFFN</sequence>
<dbReference type="RefSeq" id="WP_002686189.1">
    <property type="nucleotide sequence ID" value="NZ_JH600070.1"/>
</dbReference>
<evidence type="ECO:0000256" key="2">
    <source>
        <dbReference type="ARBA" id="ARBA00022527"/>
    </source>
</evidence>
<dbReference type="SMART" id="SM00364">
    <property type="entry name" value="LRR_BAC"/>
    <property type="match status" value="11"/>
</dbReference>
<dbReference type="SUPFAM" id="SSF52540">
    <property type="entry name" value="P-loop containing nucleoside triphosphate hydrolases"/>
    <property type="match status" value="1"/>
</dbReference>
<evidence type="ECO:0000256" key="4">
    <source>
        <dbReference type="ARBA" id="ARBA00022679"/>
    </source>
</evidence>
<dbReference type="InterPro" id="IPR050836">
    <property type="entry name" value="SDS22/Internalin_LRR"/>
</dbReference>
<evidence type="ECO:0000256" key="3">
    <source>
        <dbReference type="ARBA" id="ARBA00022614"/>
    </source>
</evidence>
<keyword evidence="5" id="KW-0677">Repeat</keyword>
<dbReference type="Pfam" id="PF16095">
    <property type="entry name" value="COR-A"/>
    <property type="match status" value="1"/>
</dbReference>
<dbReference type="SMART" id="SM00369">
    <property type="entry name" value="LRR_TYP"/>
    <property type="match status" value="14"/>
</dbReference>
<dbReference type="PRINTS" id="PR00449">
    <property type="entry name" value="RASTRNSFRMNG"/>
</dbReference>
<evidence type="ECO:0000313" key="13">
    <source>
        <dbReference type="EMBL" id="EIJ42935.1"/>
    </source>
</evidence>
<dbReference type="InterPro" id="IPR025875">
    <property type="entry name" value="Leu-rich_rpt_4"/>
</dbReference>
<evidence type="ECO:0000256" key="5">
    <source>
        <dbReference type="ARBA" id="ARBA00022737"/>
    </source>
</evidence>
<gene>
    <name evidence="13" type="ORF">BegalDRAFT_2070</name>
</gene>
<dbReference type="Pfam" id="PF13855">
    <property type="entry name" value="LRR_8"/>
    <property type="match status" value="2"/>
</dbReference>
<keyword evidence="9" id="KW-0342">GTP-binding</keyword>
<keyword evidence="14" id="KW-1185">Reference proteome</keyword>
<dbReference type="PROSITE" id="PS51450">
    <property type="entry name" value="LRR"/>
    <property type="match status" value="13"/>
</dbReference>
<dbReference type="Pfam" id="PF08477">
    <property type="entry name" value="Roc"/>
    <property type="match status" value="1"/>
</dbReference>
<dbReference type="Gene3D" id="1.10.10.10">
    <property type="entry name" value="Winged helix-like DNA-binding domain superfamily/Winged helix DNA-binding domain"/>
    <property type="match status" value="1"/>
</dbReference>
<dbReference type="Gene3D" id="3.40.50.300">
    <property type="entry name" value="P-loop containing nucleotide triphosphate hydrolases"/>
    <property type="match status" value="1"/>
</dbReference>
<evidence type="ECO:0000256" key="7">
    <source>
        <dbReference type="ARBA" id="ARBA00022777"/>
    </source>
</evidence>
<dbReference type="InterPro" id="IPR027417">
    <property type="entry name" value="P-loop_NTPase"/>
</dbReference>
<name>I3CH42_9GAMM</name>
<evidence type="ECO:0000256" key="1">
    <source>
        <dbReference type="ARBA" id="ARBA00012513"/>
    </source>
</evidence>
<evidence type="ECO:0000256" key="11">
    <source>
        <dbReference type="ARBA" id="ARBA00048679"/>
    </source>
</evidence>
<dbReference type="PANTHER" id="PTHR46652:SF3">
    <property type="entry name" value="LEUCINE-RICH REPEAT-CONTAINING PROTEIN 9"/>
    <property type="match status" value="1"/>
</dbReference>
<dbReference type="InterPro" id="IPR032171">
    <property type="entry name" value="COR-A"/>
</dbReference>
<accession>I3CH42</accession>
<dbReference type="SUPFAM" id="SSF52058">
    <property type="entry name" value="L domain-like"/>
    <property type="match status" value="2"/>
</dbReference>
<dbReference type="Proteomes" id="UP000005744">
    <property type="component" value="Unassembled WGS sequence"/>
</dbReference>
<dbReference type="Gene3D" id="3.30.310.200">
    <property type="match status" value="1"/>
</dbReference>
<evidence type="ECO:0000259" key="12">
    <source>
        <dbReference type="PROSITE" id="PS51424"/>
    </source>
</evidence>
<keyword evidence="8" id="KW-0067">ATP-binding</keyword>
<keyword evidence="3" id="KW-0433">Leucine-rich repeat</keyword>
<comment type="catalytic activity">
    <reaction evidence="10">
        <text>L-threonyl-[protein] + ATP = O-phospho-L-threonyl-[protein] + ADP + H(+)</text>
        <dbReference type="Rhea" id="RHEA:46608"/>
        <dbReference type="Rhea" id="RHEA-COMP:11060"/>
        <dbReference type="Rhea" id="RHEA-COMP:11605"/>
        <dbReference type="ChEBI" id="CHEBI:15378"/>
        <dbReference type="ChEBI" id="CHEBI:30013"/>
        <dbReference type="ChEBI" id="CHEBI:30616"/>
        <dbReference type="ChEBI" id="CHEBI:61977"/>
        <dbReference type="ChEBI" id="CHEBI:456216"/>
        <dbReference type="EC" id="2.7.11.1"/>
    </reaction>
</comment>
<dbReference type="PROSITE" id="PS51424">
    <property type="entry name" value="ROC"/>
    <property type="match status" value="1"/>
</dbReference>
<dbReference type="HOGENOM" id="CLU_006878_1_0_6"/>
<protein>
    <recommendedName>
        <fullName evidence="1">non-specific serine/threonine protein kinase</fullName>
        <ecNumber evidence="1">2.7.11.1</ecNumber>
    </recommendedName>
</protein>
<keyword evidence="7" id="KW-0418">Kinase</keyword>
<dbReference type="STRING" id="395493.BegalDRAFT_2070"/>
<feature type="domain" description="Roc" evidence="12">
    <location>
        <begin position="488"/>
        <end position="682"/>
    </location>
</feature>
<dbReference type="InterPro" id="IPR020859">
    <property type="entry name" value="ROC"/>
</dbReference>
<evidence type="ECO:0000256" key="6">
    <source>
        <dbReference type="ARBA" id="ARBA00022741"/>
    </source>
</evidence>
<dbReference type="Pfam" id="PF25497">
    <property type="entry name" value="COR-B"/>
    <property type="match status" value="1"/>
</dbReference>
<comment type="catalytic activity">
    <reaction evidence="11">
        <text>L-seryl-[protein] + ATP = O-phospho-L-seryl-[protein] + ADP + H(+)</text>
        <dbReference type="Rhea" id="RHEA:17989"/>
        <dbReference type="Rhea" id="RHEA-COMP:9863"/>
        <dbReference type="Rhea" id="RHEA-COMP:11604"/>
        <dbReference type="ChEBI" id="CHEBI:15378"/>
        <dbReference type="ChEBI" id="CHEBI:29999"/>
        <dbReference type="ChEBI" id="CHEBI:30616"/>
        <dbReference type="ChEBI" id="CHEBI:83421"/>
        <dbReference type="ChEBI" id="CHEBI:456216"/>
        <dbReference type="EC" id="2.7.11.1"/>
    </reaction>
</comment>
<dbReference type="AlphaFoldDB" id="I3CH42"/>
<dbReference type="InterPro" id="IPR003591">
    <property type="entry name" value="Leu-rich_rpt_typical-subtyp"/>
</dbReference>
<dbReference type="PRINTS" id="PR00019">
    <property type="entry name" value="LEURICHRPT"/>
</dbReference>
<reference evidence="13 14" key="1">
    <citation type="submission" date="2011-11" db="EMBL/GenBank/DDBJ databases">
        <title>Improved High-Quality Draft sequence of Beggiatoa alba B18lD.</title>
        <authorList>
            <consortium name="US DOE Joint Genome Institute"/>
            <person name="Lucas S."/>
            <person name="Han J."/>
            <person name="Lapidus A."/>
            <person name="Cheng J.-F."/>
            <person name="Goodwin L."/>
            <person name="Pitluck S."/>
            <person name="Peters L."/>
            <person name="Mikhailova N."/>
            <person name="Held B."/>
            <person name="Detter J.C."/>
            <person name="Han C."/>
            <person name="Tapia R."/>
            <person name="Land M."/>
            <person name="Hauser L."/>
            <person name="Kyrpides N."/>
            <person name="Ivanova N."/>
            <person name="Pagani I."/>
            <person name="Samuel K."/>
            <person name="Teske A."/>
            <person name="Mueller J."/>
            <person name="Woyke T."/>
        </authorList>
    </citation>
    <scope>NUCLEOTIDE SEQUENCE [LARGE SCALE GENOMIC DNA]</scope>
    <source>
        <strain evidence="13 14">B18LD</strain>
    </source>
</reference>
<dbReference type="PANTHER" id="PTHR46652">
    <property type="entry name" value="LEUCINE-RICH REPEAT AND IQ DOMAIN-CONTAINING PROTEIN 1-RELATED"/>
    <property type="match status" value="1"/>
</dbReference>
<dbReference type="InterPro" id="IPR036388">
    <property type="entry name" value="WH-like_DNA-bd_sf"/>
</dbReference>
<dbReference type="EC" id="2.7.11.1" evidence="1"/>
<dbReference type="InterPro" id="IPR057263">
    <property type="entry name" value="COR-B"/>
</dbReference>
<keyword evidence="6" id="KW-0547">Nucleotide-binding</keyword>
<proteinExistence type="predicted"/>
<dbReference type="eggNOG" id="COG4886">
    <property type="taxonomic scope" value="Bacteria"/>
</dbReference>
<evidence type="ECO:0000256" key="8">
    <source>
        <dbReference type="ARBA" id="ARBA00022840"/>
    </source>
</evidence>
<dbReference type="Gene3D" id="1.10.10.2200">
    <property type="match status" value="1"/>
</dbReference>
<dbReference type="InterPro" id="IPR001611">
    <property type="entry name" value="Leu-rich_rpt"/>
</dbReference>
<dbReference type="OrthoDB" id="6309115at2"/>
<dbReference type="eggNOG" id="COG1100">
    <property type="taxonomic scope" value="Bacteria"/>
</dbReference>
<dbReference type="InterPro" id="IPR032675">
    <property type="entry name" value="LRR_dom_sf"/>
</dbReference>
<evidence type="ECO:0000313" key="14">
    <source>
        <dbReference type="Proteomes" id="UP000005744"/>
    </source>
</evidence>
<dbReference type="Gene3D" id="3.80.10.10">
    <property type="entry name" value="Ribonuclease Inhibitor"/>
    <property type="match status" value="4"/>
</dbReference>
<keyword evidence="2" id="KW-0723">Serine/threonine-protein kinase</keyword>